<gene>
    <name evidence="4" type="ORF">AZ468_24440</name>
    <name evidence="3" type="ORF">OPW20_26125</name>
</gene>
<dbReference type="SUPFAM" id="SSF51735">
    <property type="entry name" value="NAD(P)-binding Rossmann-fold domains"/>
    <property type="match status" value="1"/>
</dbReference>
<organism evidence="4 5">
    <name type="scientific">Vibrio europaeus</name>
    <dbReference type="NCBI Taxonomy" id="300876"/>
    <lineage>
        <taxon>Bacteria</taxon>
        <taxon>Pseudomonadati</taxon>
        <taxon>Pseudomonadota</taxon>
        <taxon>Gammaproteobacteria</taxon>
        <taxon>Vibrionales</taxon>
        <taxon>Vibrionaceae</taxon>
        <taxon>Vibrio</taxon>
        <taxon>Vibrio oreintalis group</taxon>
    </lineage>
</organism>
<accession>A0A178J5J6</accession>
<dbReference type="InterPro" id="IPR036291">
    <property type="entry name" value="NAD(P)-bd_dom_sf"/>
</dbReference>
<dbReference type="InterPro" id="IPR020904">
    <property type="entry name" value="Sc_DH/Rdtase_CS"/>
</dbReference>
<keyword evidence="6" id="KW-1185">Reference proteome</keyword>
<dbReference type="PRINTS" id="PR00080">
    <property type="entry name" value="SDRFAMILY"/>
</dbReference>
<dbReference type="RefSeq" id="WP_069669833.1">
    <property type="nucleotide sequence ID" value="NZ_JAPFIM010000025.1"/>
</dbReference>
<dbReference type="Pfam" id="PF13561">
    <property type="entry name" value="adh_short_C2"/>
    <property type="match status" value="1"/>
</dbReference>
<evidence type="ECO:0000313" key="3">
    <source>
        <dbReference type="EMBL" id="MDC5743544.1"/>
    </source>
</evidence>
<dbReference type="Gene3D" id="3.40.50.720">
    <property type="entry name" value="NAD(P)-binding Rossmann-like Domain"/>
    <property type="match status" value="1"/>
</dbReference>
<evidence type="ECO:0000313" key="5">
    <source>
        <dbReference type="Proteomes" id="UP000094761"/>
    </source>
</evidence>
<dbReference type="GO" id="GO:0016491">
    <property type="term" value="F:oxidoreductase activity"/>
    <property type="evidence" value="ECO:0007669"/>
    <property type="project" value="UniProtKB-KW"/>
</dbReference>
<dbReference type="PANTHER" id="PTHR24321">
    <property type="entry name" value="DEHYDROGENASES, SHORT CHAIN"/>
    <property type="match status" value="1"/>
</dbReference>
<sequence>MKNAIVTGAARGIGKAITDKLTSNGFFVYAFCKNIAGLHNTDCIRYVECDVSDPESVENAFSGLLAESTRIELLVNNAGIQQQVGETEELEYEEWNKLINVNLSSAFFMAKQVIKVMKHQERGGIVNICSIAATKGYPKGTAYSASKAGMIGLTKSLALELAGFNIRVNALLPGLTETDAMNEVPKSVIDNIRNQIPLNRIAKPSDIANTVAFLSSEEAEYITGELITLAGGR</sequence>
<keyword evidence="4" id="KW-0614">Plasmid</keyword>
<dbReference type="PRINTS" id="PR00081">
    <property type="entry name" value="GDHRDH"/>
</dbReference>
<evidence type="ECO:0000313" key="4">
    <source>
        <dbReference type="EMBL" id="OAM96838.1"/>
    </source>
</evidence>
<reference evidence="4 5" key="1">
    <citation type="submission" date="2016-03" db="EMBL/GenBank/DDBJ databases">
        <title>Draft genome sequence of the Vibrio tubiashii subs. europaeus.</title>
        <authorList>
            <person name="Spinard E."/>
            <person name="Dubert J."/>
            <person name="Nelson D.R."/>
            <person name="Barja J.L."/>
        </authorList>
    </citation>
    <scope>NUCLEOTIDE SEQUENCE [LARGE SCALE GENOMIC DNA]</scope>
    <source>
        <strain evidence="5">PP-638</strain>
        <strain evidence="4">PP2-638</strain>
        <plasmid evidence="4">p251_like</plasmid>
    </source>
</reference>
<name>A0A178J5J6_9VIBR</name>
<dbReference type="OrthoDB" id="9809287at2"/>
<evidence type="ECO:0000256" key="2">
    <source>
        <dbReference type="ARBA" id="ARBA00023002"/>
    </source>
</evidence>
<comment type="similarity">
    <text evidence="1">Belongs to the short-chain dehydrogenases/reductases (SDR) family.</text>
</comment>
<reference evidence="3" key="2">
    <citation type="submission" date="2022-11" db="EMBL/GenBank/DDBJ databases">
        <title>Role of the vibriolysin VemA secreted by the emergent pathogen Vibrio europaeus in the colonization of Manila clam mucus.</title>
        <authorList>
            <person name="Martinez C."/>
            <person name="Rodriguez S."/>
            <person name="Vences A."/>
            <person name="Barja J.L."/>
            <person name="Toranzo A.E."/>
            <person name="Dubert J."/>
        </authorList>
    </citation>
    <scope>NUCLEOTIDE SEQUENCE</scope>
    <source>
        <strain evidence="3">3454</strain>
    </source>
</reference>
<dbReference type="EMBL" id="LUAX01000008">
    <property type="protein sequence ID" value="OAM96838.1"/>
    <property type="molecule type" value="Genomic_DNA"/>
</dbReference>
<dbReference type="EMBL" id="JAPFIT010000033">
    <property type="protein sequence ID" value="MDC5743544.1"/>
    <property type="molecule type" value="Genomic_DNA"/>
</dbReference>
<proteinExistence type="inferred from homology"/>
<evidence type="ECO:0000313" key="6">
    <source>
        <dbReference type="Proteomes" id="UP001150001"/>
    </source>
</evidence>
<geneLocation type="plasmid" evidence="4">
    <name>p251_like</name>
</geneLocation>
<dbReference type="PANTHER" id="PTHR24321:SF8">
    <property type="entry name" value="ESTRADIOL 17-BETA-DEHYDROGENASE 8-RELATED"/>
    <property type="match status" value="1"/>
</dbReference>
<evidence type="ECO:0000256" key="1">
    <source>
        <dbReference type="ARBA" id="ARBA00006484"/>
    </source>
</evidence>
<dbReference type="AlphaFoldDB" id="A0A178J5J6"/>
<dbReference type="PROSITE" id="PS00061">
    <property type="entry name" value="ADH_SHORT"/>
    <property type="match status" value="1"/>
</dbReference>
<comment type="caution">
    <text evidence="4">The sequence shown here is derived from an EMBL/GenBank/DDBJ whole genome shotgun (WGS) entry which is preliminary data.</text>
</comment>
<dbReference type="Proteomes" id="UP000094761">
    <property type="component" value="Unassembled WGS sequence"/>
</dbReference>
<dbReference type="Proteomes" id="UP001150001">
    <property type="component" value="Unassembled WGS sequence"/>
</dbReference>
<dbReference type="FunFam" id="3.40.50.720:FF:000173">
    <property type="entry name" value="3-oxoacyl-[acyl-carrier protein] reductase"/>
    <property type="match status" value="1"/>
</dbReference>
<keyword evidence="2" id="KW-0560">Oxidoreductase</keyword>
<dbReference type="GeneID" id="78078871"/>
<protein>
    <submittedName>
        <fullName evidence="3">SDR family oxidoreductase</fullName>
    </submittedName>
</protein>
<dbReference type="InterPro" id="IPR002347">
    <property type="entry name" value="SDR_fam"/>
</dbReference>